<dbReference type="HOGENOM" id="CLU_3417296_0_0_1"/>
<dbReference type="KEGG" id="pan:PODANSg4517"/>
<dbReference type="EMBL" id="CU633899">
    <property type="protein sequence ID" value="CAP68155.1"/>
    <property type="molecule type" value="Genomic_DNA"/>
</dbReference>
<reference evidence="2" key="2">
    <citation type="submission" date="2008-07" db="EMBL/GenBank/DDBJ databases">
        <authorList>
            <person name="Genoscope - CEA"/>
        </authorList>
    </citation>
    <scope>NUCLEOTIDE SEQUENCE</scope>
    <source>
        <strain evidence="2">S mat+</strain>
    </source>
</reference>
<accession>B2AUT2</accession>
<proteinExistence type="predicted"/>
<dbReference type="AlphaFoldDB" id="B2AUT2"/>
<protein>
    <submittedName>
        <fullName evidence="2">Podospora anserina S mat+ genomic DNA chromosome 1, supercontig 4</fullName>
    </submittedName>
</protein>
<evidence type="ECO:0000313" key="2">
    <source>
        <dbReference type="EMBL" id="CAP68155.1"/>
    </source>
</evidence>
<organism evidence="2">
    <name type="scientific">Podospora anserina (strain S / ATCC MYA-4624 / DSM 980 / FGSC 10383)</name>
    <name type="common">Pleurage anserina</name>
    <dbReference type="NCBI Taxonomy" id="515849"/>
    <lineage>
        <taxon>Eukaryota</taxon>
        <taxon>Fungi</taxon>
        <taxon>Dikarya</taxon>
        <taxon>Ascomycota</taxon>
        <taxon>Pezizomycotina</taxon>
        <taxon>Sordariomycetes</taxon>
        <taxon>Sordariomycetidae</taxon>
        <taxon>Sordariales</taxon>
        <taxon>Podosporaceae</taxon>
        <taxon>Podospora</taxon>
        <taxon>Podospora anserina</taxon>
    </lineage>
</organism>
<name>B2AUT2_PODAN</name>
<evidence type="ECO:0000256" key="1">
    <source>
        <dbReference type="SAM" id="MobiDB-lite"/>
    </source>
</evidence>
<gene>
    <name evidence="2" type="ORF">PODANS_1_20200</name>
</gene>
<reference evidence="2" key="1">
    <citation type="journal article" date="2008" name="Genome Biol.">
        <title>The genome sequence of the model ascomycete fungus Podospora anserina.</title>
        <authorList>
            <person name="Espagne E."/>
            <person name="Lespinet O."/>
            <person name="Malagnac F."/>
            <person name="Da Silva C."/>
            <person name="Jaillon O."/>
            <person name="Porcel B.M."/>
            <person name="Couloux A."/>
            <person name="Aury J.-M."/>
            <person name="Segurens B."/>
            <person name="Poulain J."/>
            <person name="Anthouard V."/>
            <person name="Grossetete S."/>
            <person name="Khalili H."/>
            <person name="Coppin E."/>
            <person name="Dequard-Chablat M."/>
            <person name="Picard M."/>
            <person name="Contamine V."/>
            <person name="Arnaise S."/>
            <person name="Bourdais A."/>
            <person name="Berteaux-Lecellier V."/>
            <person name="Gautheret D."/>
            <person name="de Vries R.P."/>
            <person name="Battaglia E."/>
            <person name="Coutinho P.M."/>
            <person name="Danchin E.G.J."/>
            <person name="Henrissat B."/>
            <person name="El Khoury R."/>
            <person name="Sainsard-Chanet A."/>
            <person name="Boivin A."/>
            <person name="Pinan-Lucarre B."/>
            <person name="Sellem C.H."/>
            <person name="Debuchy R."/>
            <person name="Wincker P."/>
            <person name="Weissenbach J."/>
            <person name="Silar P."/>
        </authorList>
    </citation>
    <scope>NUCLEOTIDE SEQUENCE [LARGE SCALE GENOMIC DNA]</scope>
    <source>
        <strain evidence="2">S mat+</strain>
    </source>
</reference>
<sequence length="26" mass="2839">MIRKMIQPAGPPPAREEDTIMGGQQS</sequence>
<feature type="region of interest" description="Disordered" evidence="1">
    <location>
        <begin position="1"/>
        <end position="26"/>
    </location>
</feature>